<proteinExistence type="predicted"/>
<gene>
    <name evidence="2" type="ORF">F8M41_020693</name>
</gene>
<protein>
    <submittedName>
        <fullName evidence="2">Uncharacterized protein</fullName>
    </submittedName>
</protein>
<sequence length="91" mass="10626">MSDTAIKHMIAKNLNILKYNKGFSLSSSEDETEKEKSNEESDNVEKTYKRPRVEFSEEEREDQEDQEESPEDLKEAELEPEDNDSNNVKKV</sequence>
<accession>A0A8H4AHY3</accession>
<evidence type="ECO:0000256" key="1">
    <source>
        <dbReference type="SAM" id="MobiDB-lite"/>
    </source>
</evidence>
<feature type="compositionally biased region" description="Acidic residues" evidence="1">
    <location>
        <begin position="56"/>
        <end position="70"/>
    </location>
</feature>
<dbReference type="EMBL" id="WTPW01000578">
    <property type="protein sequence ID" value="KAF0497515.1"/>
    <property type="molecule type" value="Genomic_DNA"/>
</dbReference>
<evidence type="ECO:0000313" key="2">
    <source>
        <dbReference type="EMBL" id="KAF0497515.1"/>
    </source>
</evidence>
<evidence type="ECO:0000313" key="3">
    <source>
        <dbReference type="Proteomes" id="UP000439903"/>
    </source>
</evidence>
<feature type="region of interest" description="Disordered" evidence="1">
    <location>
        <begin position="25"/>
        <end position="91"/>
    </location>
</feature>
<feature type="compositionally biased region" description="Basic and acidic residues" evidence="1">
    <location>
        <begin position="33"/>
        <end position="55"/>
    </location>
</feature>
<name>A0A8H4AHY3_GIGMA</name>
<organism evidence="2 3">
    <name type="scientific">Gigaspora margarita</name>
    <dbReference type="NCBI Taxonomy" id="4874"/>
    <lineage>
        <taxon>Eukaryota</taxon>
        <taxon>Fungi</taxon>
        <taxon>Fungi incertae sedis</taxon>
        <taxon>Mucoromycota</taxon>
        <taxon>Glomeromycotina</taxon>
        <taxon>Glomeromycetes</taxon>
        <taxon>Diversisporales</taxon>
        <taxon>Gigasporaceae</taxon>
        <taxon>Gigaspora</taxon>
    </lineage>
</organism>
<dbReference type="Proteomes" id="UP000439903">
    <property type="component" value="Unassembled WGS sequence"/>
</dbReference>
<keyword evidence="3" id="KW-1185">Reference proteome</keyword>
<comment type="caution">
    <text evidence="2">The sequence shown here is derived from an EMBL/GenBank/DDBJ whole genome shotgun (WGS) entry which is preliminary data.</text>
</comment>
<dbReference type="AlphaFoldDB" id="A0A8H4AHY3"/>
<reference evidence="2 3" key="1">
    <citation type="journal article" date="2019" name="Environ. Microbiol.">
        <title>At the nexus of three kingdoms: the genome of the mycorrhizal fungus Gigaspora margarita provides insights into plant, endobacterial and fungal interactions.</title>
        <authorList>
            <person name="Venice F."/>
            <person name="Ghignone S."/>
            <person name="Salvioli di Fossalunga A."/>
            <person name="Amselem J."/>
            <person name="Novero M."/>
            <person name="Xianan X."/>
            <person name="Sedzielewska Toro K."/>
            <person name="Morin E."/>
            <person name="Lipzen A."/>
            <person name="Grigoriev I.V."/>
            <person name="Henrissat B."/>
            <person name="Martin F.M."/>
            <person name="Bonfante P."/>
        </authorList>
    </citation>
    <scope>NUCLEOTIDE SEQUENCE [LARGE SCALE GENOMIC DNA]</scope>
    <source>
        <strain evidence="2 3">BEG34</strain>
    </source>
</reference>